<keyword evidence="6" id="KW-0695">RNA-directed DNA polymerase</keyword>
<proteinExistence type="predicted"/>
<evidence type="ECO:0000256" key="3">
    <source>
        <dbReference type="ARBA" id="ARBA00022722"/>
    </source>
</evidence>
<evidence type="ECO:0000256" key="1">
    <source>
        <dbReference type="ARBA" id="ARBA00022679"/>
    </source>
</evidence>
<dbReference type="GO" id="GO:0004519">
    <property type="term" value="F:endonuclease activity"/>
    <property type="evidence" value="ECO:0007669"/>
    <property type="project" value="UniProtKB-KW"/>
</dbReference>
<evidence type="ECO:0000259" key="7">
    <source>
        <dbReference type="Pfam" id="PF17917"/>
    </source>
</evidence>
<accession>A0A225W041</accession>
<comment type="caution">
    <text evidence="8">The sequence shown here is derived from an EMBL/GenBank/DDBJ whole genome shotgun (WGS) entry which is preliminary data.</text>
</comment>
<keyword evidence="3" id="KW-0540">Nuclease</keyword>
<dbReference type="Proteomes" id="UP000198211">
    <property type="component" value="Unassembled WGS sequence"/>
</dbReference>
<name>A0A225W041_9STRA</name>
<reference evidence="9" key="1">
    <citation type="submission" date="2017-03" db="EMBL/GenBank/DDBJ databases">
        <title>Phytopthora megakarya and P. palmivora, two closely related causual agents of cacao black pod achieved similar genome size and gene model numbers by different mechanisms.</title>
        <authorList>
            <person name="Ali S."/>
            <person name="Shao J."/>
            <person name="Larry D.J."/>
            <person name="Kronmiller B."/>
            <person name="Shen D."/>
            <person name="Strem M.D."/>
            <person name="Melnick R.L."/>
            <person name="Guiltinan M.J."/>
            <person name="Tyler B.M."/>
            <person name="Meinhardt L.W."/>
            <person name="Bailey B.A."/>
        </authorList>
    </citation>
    <scope>NUCLEOTIDE SEQUENCE [LARGE SCALE GENOMIC DNA]</scope>
    <source>
        <strain evidence="9">zdho120</strain>
    </source>
</reference>
<dbReference type="GO" id="GO:0003964">
    <property type="term" value="F:RNA-directed DNA polymerase activity"/>
    <property type="evidence" value="ECO:0007669"/>
    <property type="project" value="UniProtKB-KW"/>
</dbReference>
<dbReference type="GO" id="GO:0003676">
    <property type="term" value="F:nucleic acid binding"/>
    <property type="evidence" value="ECO:0007669"/>
    <property type="project" value="InterPro"/>
</dbReference>
<dbReference type="GO" id="GO:0016787">
    <property type="term" value="F:hydrolase activity"/>
    <property type="evidence" value="ECO:0007669"/>
    <property type="project" value="UniProtKB-KW"/>
</dbReference>
<dbReference type="InterPro" id="IPR041373">
    <property type="entry name" value="RT_RNaseH"/>
</dbReference>
<evidence type="ECO:0000256" key="2">
    <source>
        <dbReference type="ARBA" id="ARBA00022695"/>
    </source>
</evidence>
<dbReference type="Gene3D" id="3.30.420.10">
    <property type="entry name" value="Ribonuclease H-like superfamily/Ribonuclease H"/>
    <property type="match status" value="1"/>
</dbReference>
<dbReference type="EMBL" id="NBNE01002449">
    <property type="protein sequence ID" value="OWZ10417.1"/>
    <property type="molecule type" value="Genomic_DNA"/>
</dbReference>
<keyword evidence="2" id="KW-0548">Nucleotidyltransferase</keyword>
<evidence type="ECO:0000313" key="9">
    <source>
        <dbReference type="Proteomes" id="UP000198211"/>
    </source>
</evidence>
<keyword evidence="5" id="KW-0378">Hydrolase</keyword>
<keyword evidence="9" id="KW-1185">Reference proteome</keyword>
<organism evidence="8 9">
    <name type="scientific">Phytophthora megakarya</name>
    <dbReference type="NCBI Taxonomy" id="4795"/>
    <lineage>
        <taxon>Eukaryota</taxon>
        <taxon>Sar</taxon>
        <taxon>Stramenopiles</taxon>
        <taxon>Oomycota</taxon>
        <taxon>Peronosporomycetes</taxon>
        <taxon>Peronosporales</taxon>
        <taxon>Peronosporaceae</taxon>
        <taxon>Phytophthora</taxon>
    </lineage>
</organism>
<protein>
    <recommendedName>
        <fullName evidence="7">Reverse transcriptase RNase H-like domain-containing protein</fullName>
    </recommendedName>
</protein>
<dbReference type="InterPro" id="IPR036397">
    <property type="entry name" value="RNaseH_sf"/>
</dbReference>
<gene>
    <name evidence="8" type="ORF">PHMEG_00016735</name>
</gene>
<evidence type="ECO:0000256" key="4">
    <source>
        <dbReference type="ARBA" id="ARBA00022759"/>
    </source>
</evidence>
<evidence type="ECO:0000256" key="6">
    <source>
        <dbReference type="ARBA" id="ARBA00022918"/>
    </source>
</evidence>
<sequence>MLFANECALSTTLLLMYDERLHSERFCERVLKEKMNYYLAEKEVLALLLLLKTFDTQLAGRTLWVYTSFSTLEWLTKSKSLLGRAVGSVVVSMALDGSARQRKHRRNTSSNGTTIKRLRNGPNRLCTIIAQRLPSWEIVIAANAHLESTTVNVAEYYGLNNGVEAALVLGAKELMIFGDSRLGIHQSPGVIACRNEALMV</sequence>
<keyword evidence="1" id="KW-0808">Transferase</keyword>
<keyword evidence="4" id="KW-0255">Endonuclease</keyword>
<feature type="domain" description="Reverse transcriptase RNase H-like" evidence="7">
    <location>
        <begin position="30"/>
        <end position="84"/>
    </location>
</feature>
<evidence type="ECO:0000313" key="8">
    <source>
        <dbReference type="EMBL" id="OWZ10417.1"/>
    </source>
</evidence>
<evidence type="ECO:0000256" key="5">
    <source>
        <dbReference type="ARBA" id="ARBA00022801"/>
    </source>
</evidence>
<dbReference type="Pfam" id="PF17917">
    <property type="entry name" value="RT_RNaseH"/>
    <property type="match status" value="1"/>
</dbReference>
<dbReference type="AlphaFoldDB" id="A0A225W041"/>